<proteinExistence type="predicted"/>
<evidence type="ECO:0000256" key="2">
    <source>
        <dbReference type="ARBA" id="ARBA00022737"/>
    </source>
</evidence>
<keyword evidence="3" id="KW-0378">Hydrolase</keyword>
<evidence type="ECO:0000313" key="8">
    <source>
        <dbReference type="EMBL" id="WUR38416.1"/>
    </source>
</evidence>
<dbReference type="InterPro" id="IPR013517">
    <property type="entry name" value="FG-GAP"/>
</dbReference>
<evidence type="ECO:0000256" key="3">
    <source>
        <dbReference type="ARBA" id="ARBA00022801"/>
    </source>
</evidence>
<feature type="signal peptide" evidence="6">
    <location>
        <begin position="1"/>
        <end position="31"/>
    </location>
</feature>
<evidence type="ECO:0000256" key="1">
    <source>
        <dbReference type="ARBA" id="ARBA00022729"/>
    </source>
</evidence>
<dbReference type="Proteomes" id="UP000198614">
    <property type="component" value="Unassembled WGS sequence"/>
</dbReference>
<evidence type="ECO:0000313" key="7">
    <source>
        <dbReference type="EMBL" id="SDE76516.1"/>
    </source>
</evidence>
<dbReference type="InterPro" id="IPR000413">
    <property type="entry name" value="Integrin_alpha"/>
</dbReference>
<dbReference type="PANTHER" id="PTHR23221:SF7">
    <property type="entry name" value="PHOSPHATIDYLINOSITOL-GLYCAN-SPECIFIC PHOSPHOLIPASE D"/>
    <property type="match status" value="1"/>
</dbReference>
<accession>A0A1G7FKW3</accession>
<evidence type="ECO:0000256" key="4">
    <source>
        <dbReference type="ARBA" id="ARBA00023180"/>
    </source>
</evidence>
<evidence type="ECO:0000256" key="5">
    <source>
        <dbReference type="SAM" id="MobiDB-lite"/>
    </source>
</evidence>
<evidence type="ECO:0000256" key="6">
    <source>
        <dbReference type="SAM" id="SignalP"/>
    </source>
</evidence>
<dbReference type="PANTHER" id="PTHR23221">
    <property type="entry name" value="GLYCOSYLPHOSPHATIDYLINOSITOL PHOSPHOLIPASE D"/>
    <property type="match status" value="1"/>
</dbReference>
<dbReference type="Gene3D" id="2.130.10.130">
    <property type="entry name" value="Integrin alpha, N-terminal"/>
    <property type="match status" value="3"/>
</dbReference>
<dbReference type="EMBL" id="CP108330">
    <property type="protein sequence ID" value="WUR38416.1"/>
    <property type="molecule type" value="Genomic_DNA"/>
</dbReference>
<keyword evidence="4" id="KW-0325">Glycoprotein</keyword>
<evidence type="ECO:0000313" key="10">
    <source>
        <dbReference type="Proteomes" id="UP001432161"/>
    </source>
</evidence>
<dbReference type="SMART" id="SM00191">
    <property type="entry name" value="Int_alpha"/>
    <property type="match status" value="5"/>
</dbReference>
<dbReference type="PRINTS" id="PR01185">
    <property type="entry name" value="INTEGRINA"/>
</dbReference>
<feature type="compositionally biased region" description="Polar residues" evidence="5">
    <location>
        <begin position="321"/>
        <end position="330"/>
    </location>
</feature>
<name>A0A1G7FKW3_9ACTN</name>
<dbReference type="GO" id="GO:0008305">
    <property type="term" value="C:integrin complex"/>
    <property type="evidence" value="ECO:0007669"/>
    <property type="project" value="InterPro"/>
</dbReference>
<feature type="region of interest" description="Disordered" evidence="5">
    <location>
        <begin position="318"/>
        <end position="337"/>
    </location>
</feature>
<dbReference type="GO" id="GO:0016787">
    <property type="term" value="F:hydrolase activity"/>
    <property type="evidence" value="ECO:0007669"/>
    <property type="project" value="UniProtKB-KW"/>
</dbReference>
<reference evidence="7 9" key="1">
    <citation type="submission" date="2016-10" db="EMBL/GenBank/DDBJ databases">
        <authorList>
            <person name="de Groot N.N."/>
        </authorList>
    </citation>
    <scope>NUCLEOTIDE SEQUENCE [LARGE SCALE GENOMIC DNA]</scope>
    <source>
        <strain evidence="7 9">CGMCC 4.1859</strain>
    </source>
</reference>
<dbReference type="AlphaFoldDB" id="A0A1G7FKW3"/>
<sequence>MHKRLRLTLATAAAATLTGGLLTLSAATASAAPTPGATTADADFNGDGLGDVATSATRAYVDGKKAAGQITVLYGGGGHTTISQNSAGVPGAAETEDYFGSDLAYGDFDGDGYDDLATGAGGEDVGDDVDGGTAVILWGSASGLHGGTTVKDPRPTKHDRFGGILEAADLNGDGRVDLALGTTTSATVDIYRGGFTRGGSTGGQYTLLPPILSGNGDGLRNLHSGDANGDGIEDLIVNGYENDTYDAYDANFWFPGSSSGVRAGTSQKLPAGFVTDVGDTDGDGYGDIIYGIGWDDGIAGARKGGAVLIGHGSADGPAYGDQQSFSQDTSGVPGGGEKGDSFGAELDLGDINGDGHLDLVVGTPGEDLDGVKDAGAVTILYGAADGSGITGTGAKMLSQDSPGVPNSDETGDFFGSDVHVDDLDSDGLGDVVVGASGENSDNGAVYPLLSGSDGSLKGTAGIYVSTVGVSGSGTPLLGNNFAD</sequence>
<dbReference type="Pfam" id="PF01839">
    <property type="entry name" value="FG-GAP"/>
    <property type="match status" value="4"/>
</dbReference>
<keyword evidence="2" id="KW-0677">Repeat</keyword>
<dbReference type="EMBL" id="FNAX01000003">
    <property type="protein sequence ID" value="SDE76516.1"/>
    <property type="molecule type" value="Genomic_DNA"/>
</dbReference>
<protein>
    <submittedName>
        <fullName evidence="8">FG-GAP and VCBS repeat-containing protein</fullName>
    </submittedName>
    <submittedName>
        <fullName evidence="7">FG-GAP repeat-containing protein</fullName>
    </submittedName>
</protein>
<feature type="chain" id="PRO_5011477916" evidence="6">
    <location>
        <begin position="32"/>
        <end position="483"/>
    </location>
</feature>
<keyword evidence="10" id="KW-1185">Reference proteome</keyword>
<dbReference type="Pfam" id="PF13517">
    <property type="entry name" value="FG-GAP_3"/>
    <property type="match status" value="1"/>
</dbReference>
<dbReference type="InterPro" id="IPR028994">
    <property type="entry name" value="Integrin_alpha_N"/>
</dbReference>
<dbReference type="OrthoDB" id="344301at2"/>
<dbReference type="SUPFAM" id="SSF69318">
    <property type="entry name" value="Integrin alpha N-terminal domain"/>
    <property type="match status" value="1"/>
</dbReference>
<organism evidence="7 9">
    <name type="scientific">Streptomyces griseoaurantiacus</name>
    <dbReference type="NCBI Taxonomy" id="68213"/>
    <lineage>
        <taxon>Bacteria</taxon>
        <taxon>Bacillati</taxon>
        <taxon>Actinomycetota</taxon>
        <taxon>Actinomycetes</taxon>
        <taxon>Kitasatosporales</taxon>
        <taxon>Streptomycetaceae</taxon>
        <taxon>Streptomyces</taxon>
        <taxon>Streptomyces aurantiacus group</taxon>
    </lineage>
</organism>
<dbReference type="PROSITE" id="PS51470">
    <property type="entry name" value="FG_GAP"/>
    <property type="match status" value="3"/>
</dbReference>
<dbReference type="GO" id="GO:0007155">
    <property type="term" value="P:cell adhesion"/>
    <property type="evidence" value="ECO:0007669"/>
    <property type="project" value="InterPro"/>
</dbReference>
<dbReference type="InterPro" id="IPR013519">
    <property type="entry name" value="Int_alpha_beta-p"/>
</dbReference>
<keyword evidence="1 6" id="KW-0732">Signal</keyword>
<reference evidence="8" key="2">
    <citation type="submission" date="2022-10" db="EMBL/GenBank/DDBJ databases">
        <title>The complete genomes of actinobacterial strains from the NBC collection.</title>
        <authorList>
            <person name="Joergensen T.S."/>
            <person name="Alvarez Arevalo M."/>
            <person name="Sterndorff E.B."/>
            <person name="Faurdal D."/>
            <person name="Vuksanovic O."/>
            <person name="Mourched A.-S."/>
            <person name="Charusanti P."/>
            <person name="Shaw S."/>
            <person name="Blin K."/>
            <person name="Weber T."/>
        </authorList>
    </citation>
    <scope>NUCLEOTIDE SEQUENCE</scope>
    <source>
        <strain evidence="8">NBC_00489</strain>
    </source>
</reference>
<evidence type="ECO:0000313" key="9">
    <source>
        <dbReference type="Proteomes" id="UP000198614"/>
    </source>
</evidence>
<gene>
    <name evidence="8" type="ORF">OHN36_15150</name>
    <name evidence="7" type="ORF">SAMN05216260_103428</name>
</gene>
<dbReference type="Proteomes" id="UP001432161">
    <property type="component" value="Chromosome"/>
</dbReference>